<dbReference type="EMBL" id="LAXI01000004">
    <property type="protein sequence ID" value="KRS18184.1"/>
    <property type="molecule type" value="Genomic_DNA"/>
</dbReference>
<dbReference type="SUPFAM" id="SSF55729">
    <property type="entry name" value="Acyl-CoA N-acyltransferases (Nat)"/>
    <property type="match status" value="1"/>
</dbReference>
<dbReference type="EMBL" id="CP031598">
    <property type="protein sequence ID" value="QEW26986.1"/>
    <property type="molecule type" value="Genomic_DNA"/>
</dbReference>
<dbReference type="Proteomes" id="UP000325785">
    <property type="component" value="Chromosome"/>
</dbReference>
<dbReference type="KEGG" id="rid:RIdsm_02794"/>
<organism evidence="2 4">
    <name type="scientific">Roseovarius indicus</name>
    <dbReference type="NCBI Taxonomy" id="540747"/>
    <lineage>
        <taxon>Bacteria</taxon>
        <taxon>Pseudomonadati</taxon>
        <taxon>Pseudomonadota</taxon>
        <taxon>Alphaproteobacteria</taxon>
        <taxon>Rhodobacterales</taxon>
        <taxon>Roseobacteraceae</taxon>
        <taxon>Roseovarius</taxon>
    </lineage>
</organism>
<dbReference type="PANTHER" id="PTHR43792">
    <property type="entry name" value="GNAT FAMILY, PUTATIVE (AFU_ORTHOLOGUE AFUA_3G00765)-RELATED-RELATED"/>
    <property type="match status" value="1"/>
</dbReference>
<dbReference type="RefSeq" id="WP_057815288.1">
    <property type="nucleotide sequence ID" value="NZ_CAXRJZ010000087.1"/>
</dbReference>
<gene>
    <name evidence="3" type="ORF">RIdsm_02794</name>
    <name evidence="2" type="ORF">XM52_08520</name>
</gene>
<evidence type="ECO:0000259" key="1">
    <source>
        <dbReference type="Pfam" id="PF13302"/>
    </source>
</evidence>
<accession>A0A0T5PAZ0</accession>
<dbReference type="GO" id="GO:0016747">
    <property type="term" value="F:acyltransferase activity, transferring groups other than amino-acyl groups"/>
    <property type="evidence" value="ECO:0007669"/>
    <property type="project" value="InterPro"/>
</dbReference>
<dbReference type="InterPro" id="IPR000182">
    <property type="entry name" value="GNAT_dom"/>
</dbReference>
<evidence type="ECO:0000313" key="4">
    <source>
        <dbReference type="Proteomes" id="UP000051401"/>
    </source>
</evidence>
<reference evidence="3 5" key="2">
    <citation type="submission" date="2018-08" db="EMBL/GenBank/DDBJ databases">
        <title>Genetic Globetrotter - A new plasmid hitch-hiking vast phylogenetic and geographic distances.</title>
        <authorList>
            <person name="Vollmers J."/>
            <person name="Petersen J."/>
        </authorList>
    </citation>
    <scope>NUCLEOTIDE SEQUENCE [LARGE SCALE GENOMIC DNA]</scope>
    <source>
        <strain evidence="3 5">DSM 26383</strain>
    </source>
</reference>
<dbReference type="PATRIC" id="fig|540747.5.peg.4493"/>
<name>A0A0T5PAZ0_9RHOB</name>
<keyword evidence="2" id="KW-0808">Transferase</keyword>
<dbReference type="AlphaFoldDB" id="A0A0T5PAZ0"/>
<dbReference type="Proteomes" id="UP000051401">
    <property type="component" value="Unassembled WGS sequence"/>
</dbReference>
<evidence type="ECO:0000313" key="3">
    <source>
        <dbReference type="EMBL" id="QEW26986.1"/>
    </source>
</evidence>
<feature type="domain" description="N-acetyltransferase" evidence="1">
    <location>
        <begin position="16"/>
        <end position="152"/>
    </location>
</feature>
<dbReference type="InterPro" id="IPR051531">
    <property type="entry name" value="N-acetyltransferase"/>
</dbReference>
<dbReference type="Pfam" id="PF13302">
    <property type="entry name" value="Acetyltransf_3"/>
    <property type="match status" value="1"/>
</dbReference>
<reference evidence="2 4" key="1">
    <citation type="submission" date="2015-04" db="EMBL/GenBank/DDBJ databases">
        <title>The draft genome sequence of Roseovarius indicus B108T.</title>
        <authorList>
            <person name="Li G."/>
            <person name="Lai Q."/>
            <person name="Shao Z."/>
            <person name="Yan P."/>
        </authorList>
    </citation>
    <scope>NUCLEOTIDE SEQUENCE [LARGE SCALE GENOMIC DNA]</scope>
    <source>
        <strain evidence="2 4">B108</strain>
    </source>
</reference>
<proteinExistence type="predicted"/>
<dbReference type="Gene3D" id="3.40.630.30">
    <property type="match status" value="1"/>
</dbReference>
<protein>
    <submittedName>
        <fullName evidence="2">Acetyltransferase</fullName>
    </submittedName>
</protein>
<dbReference type="InterPro" id="IPR016181">
    <property type="entry name" value="Acyl_CoA_acyltransferase"/>
</dbReference>
<dbReference type="STRING" id="540747.SAMN04488031_101551"/>
<dbReference type="OrthoDB" id="9804153at2"/>
<evidence type="ECO:0000313" key="5">
    <source>
        <dbReference type="Proteomes" id="UP000325785"/>
    </source>
</evidence>
<sequence>MKLETIDMQPTIAAGRFDLRPPRASDAGLLAHYVGDERVARNTSSIPHPLPPGTIEAFLARVAAPDRIETVWIIDGSRDGGSEVMGAIGMKKVDEGQCEIGYWVAHPFWNTGVASEVVGALLAANPCKCRTVFASVFQDNPVSARVVTNHGFNYLGDAETFSVARNAKVPTWTYSRKMD</sequence>
<keyword evidence="4" id="KW-1185">Reference proteome</keyword>
<evidence type="ECO:0000313" key="2">
    <source>
        <dbReference type="EMBL" id="KRS18184.1"/>
    </source>
</evidence>